<evidence type="ECO:0000313" key="3">
    <source>
        <dbReference type="Proteomes" id="UP000252554"/>
    </source>
</evidence>
<dbReference type="RefSeq" id="WP_128121751.1">
    <property type="nucleotide sequence ID" value="NZ_CP076683.1"/>
</dbReference>
<evidence type="ECO:0000313" key="1">
    <source>
        <dbReference type="EMBL" id="QWV17867.1"/>
    </source>
</evidence>
<organism evidence="2 3">
    <name type="scientific">Stutzerimonas zhaodongensis</name>
    <dbReference type="NCBI Taxonomy" id="1176257"/>
    <lineage>
        <taxon>Bacteria</taxon>
        <taxon>Pseudomonadati</taxon>
        <taxon>Pseudomonadota</taxon>
        <taxon>Gammaproteobacteria</taxon>
        <taxon>Pseudomonadales</taxon>
        <taxon>Pseudomonadaceae</taxon>
        <taxon>Stutzerimonas</taxon>
    </lineage>
</organism>
<dbReference type="Proteomes" id="UP000683436">
    <property type="component" value="Chromosome"/>
</dbReference>
<dbReference type="InterPro" id="IPR011990">
    <property type="entry name" value="TPR-like_helical_dom_sf"/>
</dbReference>
<reference evidence="1 4" key="2">
    <citation type="submission" date="2021-06" db="EMBL/GenBank/DDBJ databases">
        <title>Microbial metabolic specificity influences pelagic lipid remineralization.</title>
        <authorList>
            <person name="Behrendt L."/>
            <person name="Hunter J.E."/>
            <person name="Alcolombri U."/>
            <person name="Smriga S."/>
            <person name="Mincer T."/>
            <person name="Lowenstein D.P."/>
            <person name="Peaudecerf F.J."/>
            <person name="Fernandez V.I."/>
            <person name="Fredricks H."/>
            <person name="Almblad H."/>
            <person name="Harrison J.J."/>
            <person name="Stocker R."/>
            <person name="Van Mooy B.A.S."/>
        </authorList>
    </citation>
    <scope>NUCLEOTIDE SEQUENCE [LARGE SCALE GENOMIC DNA]</scope>
    <source>
        <strain evidence="1 4">A252</strain>
    </source>
</reference>
<dbReference type="SUPFAM" id="SSF81901">
    <property type="entry name" value="HCP-like"/>
    <property type="match status" value="1"/>
</dbReference>
<evidence type="ECO:0008006" key="5">
    <source>
        <dbReference type="Google" id="ProtNLM"/>
    </source>
</evidence>
<keyword evidence="4" id="KW-1185">Reference proteome</keyword>
<name>A0A365PQK3_9GAMM</name>
<evidence type="ECO:0000313" key="4">
    <source>
        <dbReference type="Proteomes" id="UP000683436"/>
    </source>
</evidence>
<dbReference type="Proteomes" id="UP000252554">
    <property type="component" value="Unassembled WGS sequence"/>
</dbReference>
<gene>
    <name evidence="2" type="ORF">DQ403_20585</name>
    <name evidence="1" type="ORF">KQ248_03995</name>
</gene>
<dbReference type="Gene3D" id="1.25.40.10">
    <property type="entry name" value="Tetratricopeptide repeat domain"/>
    <property type="match status" value="1"/>
</dbReference>
<dbReference type="AlphaFoldDB" id="A0A365PQK3"/>
<reference evidence="2 3" key="1">
    <citation type="submission" date="2018-06" db="EMBL/GenBank/DDBJ databases">
        <title>Whole genome sequencing of four bacterial strains from South Shetland trench revealing bio-synthetic gene clusters.</title>
        <authorList>
            <person name="Abdel-Mageed W.M."/>
            <person name="Lehri B."/>
            <person name="Jarmusch S.A."/>
            <person name="Miranda K."/>
            <person name="Goodfellow M."/>
            <person name="Jaspars M."/>
            <person name="Karlyshev A.V."/>
        </authorList>
    </citation>
    <scope>NUCLEOTIDE SEQUENCE [LARGE SCALE GENOMIC DNA]</scope>
    <source>
        <strain evidence="2 3">SST2</strain>
    </source>
</reference>
<dbReference type="EMBL" id="QNTV01000023">
    <property type="protein sequence ID" value="RBA52687.1"/>
    <property type="molecule type" value="Genomic_DNA"/>
</dbReference>
<accession>A0A365PQK3</accession>
<evidence type="ECO:0000313" key="2">
    <source>
        <dbReference type="EMBL" id="RBA52687.1"/>
    </source>
</evidence>
<sequence length="392" mass="43583">MAFKELAYTTKQQLEFATRQSFRHSHIYELLAASFGFNTRASLDAAHIMAVTERPQEPVASSLATLHRRLVELGYEAVADTAGAALLSMIADQRLGVTSVESVIDVLQQDHWACREEWYEVDEYEDEAPGSESVGNPSPSLAPAKIALLIDGLNGAASRGSAAAHYALALIYRGDDLSEEESSSYWYSLMEQGRDLHGVQLEWATVYKTHLLNTEREALHLAEAARLGWADARLDIALEKAQRAEHQGDRGQAEHWYKEAAALGHVEAMRALAWLAEQSRDADSARHWNHQAALHGDVDAMRDLIDEDDHGNLFESWVWVYLAERLGTDLRESTLRAYHDGGMYSGQEYDDDQGGPLYVDGNEGVQLESLNALDGARAKEAARELFRQISSL</sequence>
<dbReference type="EMBL" id="CP076683">
    <property type="protein sequence ID" value="QWV17867.1"/>
    <property type="molecule type" value="Genomic_DNA"/>
</dbReference>
<proteinExistence type="predicted"/>
<protein>
    <recommendedName>
        <fullName evidence="5">Sel1 repeat family protein</fullName>
    </recommendedName>
</protein>